<dbReference type="AlphaFoldDB" id="A0A154P4Z6"/>
<accession>A0A154P4Z6</accession>
<gene>
    <name evidence="3" type="ORF">WN55_08883</name>
</gene>
<dbReference type="EMBL" id="KQ434820">
    <property type="protein sequence ID" value="KZC06999.1"/>
    <property type="molecule type" value="Genomic_DNA"/>
</dbReference>
<feature type="chain" id="PRO_5007599281" evidence="2">
    <location>
        <begin position="23"/>
        <end position="296"/>
    </location>
</feature>
<name>A0A154P4Z6_DUFNO</name>
<protein>
    <submittedName>
        <fullName evidence="3">Uncharacterized protein</fullName>
    </submittedName>
</protein>
<sequence length="296" mass="33838">MIKARRMALICLALLTFDPVDSRMQGNGESSGEYLQKAMHQLQEFNVPLSDNVQDRLSWSDGYNNMLKEKQNYPVQRINMIQRQKYRNQSNNDPVIEKSDVHRYDAESLPYYYQPYVSPVSKIQEPEALGFTRTQLASMYKDALEKGSSVSLSSLTKALTTGGFPQVTQTHVEYPVKPAHYQYYFFPLKTFMSELRNDHGYKTIPVVAFENTAAAVSAPTSLTSHPLFVAISTVMTMAIVFMMSVFVLPRFPLLNTLLQSREIQDDFLQLSDVVVNAINRYNLLENFKGQRVVSMR</sequence>
<keyword evidence="4" id="KW-1185">Reference proteome</keyword>
<feature type="signal peptide" evidence="2">
    <location>
        <begin position="1"/>
        <end position="22"/>
    </location>
</feature>
<evidence type="ECO:0000256" key="1">
    <source>
        <dbReference type="SAM" id="Phobius"/>
    </source>
</evidence>
<keyword evidence="1" id="KW-1133">Transmembrane helix</keyword>
<dbReference type="OMA" id="LKTFMSE"/>
<dbReference type="Proteomes" id="UP000076502">
    <property type="component" value="Unassembled WGS sequence"/>
</dbReference>
<dbReference type="OrthoDB" id="6380108at2759"/>
<evidence type="ECO:0000313" key="3">
    <source>
        <dbReference type="EMBL" id="KZC06999.1"/>
    </source>
</evidence>
<keyword evidence="1" id="KW-0812">Transmembrane</keyword>
<evidence type="ECO:0000313" key="4">
    <source>
        <dbReference type="Proteomes" id="UP000076502"/>
    </source>
</evidence>
<keyword evidence="1" id="KW-0472">Membrane</keyword>
<keyword evidence="2" id="KW-0732">Signal</keyword>
<organism evidence="3 4">
    <name type="scientific">Dufourea novaeangliae</name>
    <name type="common">Sweat bee</name>
    <dbReference type="NCBI Taxonomy" id="178035"/>
    <lineage>
        <taxon>Eukaryota</taxon>
        <taxon>Metazoa</taxon>
        <taxon>Ecdysozoa</taxon>
        <taxon>Arthropoda</taxon>
        <taxon>Hexapoda</taxon>
        <taxon>Insecta</taxon>
        <taxon>Pterygota</taxon>
        <taxon>Neoptera</taxon>
        <taxon>Endopterygota</taxon>
        <taxon>Hymenoptera</taxon>
        <taxon>Apocrita</taxon>
        <taxon>Aculeata</taxon>
        <taxon>Apoidea</taxon>
        <taxon>Anthophila</taxon>
        <taxon>Halictidae</taxon>
        <taxon>Rophitinae</taxon>
        <taxon>Dufourea</taxon>
    </lineage>
</organism>
<proteinExistence type="predicted"/>
<reference evidence="3 4" key="1">
    <citation type="submission" date="2015-07" db="EMBL/GenBank/DDBJ databases">
        <title>The genome of Dufourea novaeangliae.</title>
        <authorList>
            <person name="Pan H."/>
            <person name="Kapheim K."/>
        </authorList>
    </citation>
    <scope>NUCLEOTIDE SEQUENCE [LARGE SCALE GENOMIC DNA]</scope>
    <source>
        <strain evidence="3">0120121106</strain>
        <tissue evidence="3">Whole body</tissue>
    </source>
</reference>
<evidence type="ECO:0000256" key="2">
    <source>
        <dbReference type="SAM" id="SignalP"/>
    </source>
</evidence>
<feature type="transmembrane region" description="Helical" evidence="1">
    <location>
        <begin position="227"/>
        <end position="248"/>
    </location>
</feature>